<comment type="similarity">
    <text evidence="1">Belongs to the ABC transporter superfamily.</text>
</comment>
<dbReference type="EC" id="3.6.3.-" evidence="6"/>
<dbReference type="PANTHER" id="PTHR43553">
    <property type="entry name" value="HEAVY METAL TRANSPORTER"/>
    <property type="match status" value="1"/>
</dbReference>
<evidence type="ECO:0000313" key="7">
    <source>
        <dbReference type="Proteomes" id="UP000031565"/>
    </source>
</evidence>
<evidence type="ECO:0000256" key="4">
    <source>
        <dbReference type="ARBA" id="ARBA00022840"/>
    </source>
</evidence>
<evidence type="ECO:0000313" key="6">
    <source>
        <dbReference type="EMBL" id="PQM31788.1"/>
    </source>
</evidence>
<comment type="caution">
    <text evidence="6">The sequence shown here is derived from an EMBL/GenBank/DDBJ whole genome shotgun (WGS) entry which is preliminary data.</text>
</comment>
<dbReference type="AlphaFoldDB" id="A0A2P6FE93"/>
<evidence type="ECO:0000256" key="1">
    <source>
        <dbReference type="ARBA" id="ARBA00005417"/>
    </source>
</evidence>
<proteinExistence type="inferred from homology"/>
<reference evidence="6 7" key="1">
    <citation type="journal article" date="2015" name="MBio">
        <title>Genome sequence of the Drosophila melanogaster male-killing Spiroplasma strain MSRO endosymbiont.</title>
        <authorList>
            <person name="Paredes J.C."/>
            <person name="Herren J.K."/>
            <person name="Schupfer F."/>
            <person name="Marin R."/>
            <person name="Claverol S."/>
            <person name="Kuo C.H."/>
            <person name="Lemaitre B."/>
            <person name="Beven L."/>
        </authorList>
    </citation>
    <scope>NUCLEOTIDE SEQUENCE [LARGE SCALE GENOMIC DNA]</scope>
    <source>
        <strain evidence="6 7">MSRO</strain>
    </source>
</reference>
<sequence length="84" mass="9511">MLHLVYNLQDINLEIKESESVAFLGANGSGKTTLVEIISGVLKPSTGKVMFVNDKYEKIRLLALLVKKLQIFVKKILIEKYNFN</sequence>
<dbReference type="InterPro" id="IPR027417">
    <property type="entry name" value="P-loop_NTPase"/>
</dbReference>
<gene>
    <name evidence="6" type="primary">ecfA3</name>
    <name evidence="6" type="ORF">SMSRO_SF016410</name>
</gene>
<evidence type="ECO:0000259" key="5">
    <source>
        <dbReference type="Pfam" id="PF00005"/>
    </source>
</evidence>
<dbReference type="EMBL" id="JTLV02000001">
    <property type="protein sequence ID" value="PQM31788.1"/>
    <property type="molecule type" value="Genomic_DNA"/>
</dbReference>
<keyword evidence="4 6" id="KW-0067">ATP-binding</keyword>
<dbReference type="Gene3D" id="3.40.50.300">
    <property type="entry name" value="P-loop containing nucleotide triphosphate hydrolases"/>
    <property type="match status" value="1"/>
</dbReference>
<dbReference type="SUPFAM" id="SSF52540">
    <property type="entry name" value="P-loop containing nucleoside triphosphate hydrolases"/>
    <property type="match status" value="1"/>
</dbReference>
<keyword evidence="7" id="KW-1185">Reference proteome</keyword>
<dbReference type="GO" id="GO:0005524">
    <property type="term" value="F:ATP binding"/>
    <property type="evidence" value="ECO:0007669"/>
    <property type="project" value="UniProtKB-KW"/>
</dbReference>
<protein>
    <submittedName>
        <fullName evidence="6">Energy-coupling factor transporter ATP-binding protein EcfA3</fullName>
        <ecNumber evidence="6">3.6.3.-</ecNumber>
    </submittedName>
</protein>
<dbReference type="GO" id="GO:0043190">
    <property type="term" value="C:ATP-binding cassette (ABC) transporter complex"/>
    <property type="evidence" value="ECO:0007669"/>
    <property type="project" value="TreeGrafter"/>
</dbReference>
<evidence type="ECO:0000256" key="2">
    <source>
        <dbReference type="ARBA" id="ARBA00022448"/>
    </source>
</evidence>
<keyword evidence="3" id="KW-0547">Nucleotide-binding</keyword>
<dbReference type="GO" id="GO:0016887">
    <property type="term" value="F:ATP hydrolysis activity"/>
    <property type="evidence" value="ECO:0007669"/>
    <property type="project" value="InterPro"/>
</dbReference>
<dbReference type="InterPro" id="IPR050095">
    <property type="entry name" value="ECF_ABC_transporter_ATP-bd"/>
</dbReference>
<keyword evidence="6" id="KW-0378">Hydrolase</keyword>
<name>A0A2P6FE93_9MOLU</name>
<feature type="domain" description="ABC transporter" evidence="5">
    <location>
        <begin position="8"/>
        <end position="58"/>
    </location>
</feature>
<evidence type="ECO:0000256" key="3">
    <source>
        <dbReference type="ARBA" id="ARBA00022741"/>
    </source>
</evidence>
<dbReference type="InterPro" id="IPR003439">
    <property type="entry name" value="ABC_transporter-like_ATP-bd"/>
</dbReference>
<organism evidence="6 7">
    <name type="scientific">Spiroplasma poulsonii</name>
    <dbReference type="NCBI Taxonomy" id="2138"/>
    <lineage>
        <taxon>Bacteria</taxon>
        <taxon>Bacillati</taxon>
        <taxon>Mycoplasmatota</taxon>
        <taxon>Mollicutes</taxon>
        <taxon>Entomoplasmatales</taxon>
        <taxon>Spiroplasmataceae</taxon>
        <taxon>Spiroplasma</taxon>
    </lineage>
</organism>
<accession>A0A2P6FE93</accession>
<dbReference type="Pfam" id="PF00005">
    <property type="entry name" value="ABC_tran"/>
    <property type="match status" value="1"/>
</dbReference>
<dbReference type="Proteomes" id="UP000031565">
    <property type="component" value="Unassembled WGS sequence"/>
</dbReference>
<keyword evidence="2" id="KW-0813">Transport</keyword>
<dbReference type="OrthoDB" id="388394at2"/>
<dbReference type="GO" id="GO:0042626">
    <property type="term" value="F:ATPase-coupled transmembrane transporter activity"/>
    <property type="evidence" value="ECO:0007669"/>
    <property type="project" value="TreeGrafter"/>
</dbReference>